<dbReference type="Proteomes" id="UP000193427">
    <property type="component" value="Chromosome"/>
</dbReference>
<dbReference type="RefSeq" id="WP_085749528.1">
    <property type="nucleotide sequence ID" value="NZ_BSPR01000002.1"/>
</dbReference>
<dbReference type="STRING" id="946333.A4W93_04730"/>
<gene>
    <name evidence="1" type="ORF">A4W93_04730</name>
</gene>
<organism evidence="1 2">
    <name type="scientific">Piscinibacter gummiphilus</name>
    <dbReference type="NCBI Taxonomy" id="946333"/>
    <lineage>
        <taxon>Bacteria</taxon>
        <taxon>Pseudomonadati</taxon>
        <taxon>Pseudomonadota</taxon>
        <taxon>Betaproteobacteria</taxon>
        <taxon>Burkholderiales</taxon>
        <taxon>Sphaerotilaceae</taxon>
        <taxon>Piscinibacter</taxon>
    </lineage>
</organism>
<sequence>MPYILLLLVILGFWALFALVAARGVVAVVNAVRPHVSTRALPEKSRRRWFAITWVACACFIPAGCWHHQSVGYVRQAVPPELEIDELVYREASFLGDCRIGVFRLSAQTMARVRDEGLSFLQTARSGRHESMYPRAGFSYEAWRRTPPEPRNERDVMQARWCLGHKPSALEDIYAVLDREGGYLTVDGSEKDLVLLPRLGLLVVSLKA</sequence>
<dbReference type="EMBL" id="CP015118">
    <property type="protein sequence ID" value="ARN19272.1"/>
    <property type="molecule type" value="Genomic_DNA"/>
</dbReference>
<dbReference type="AlphaFoldDB" id="A0A1W6L4X9"/>
<dbReference type="KEGG" id="rgu:A4W93_04730"/>
<name>A0A1W6L4X9_9BURK</name>
<proteinExistence type="predicted"/>
<keyword evidence="2" id="KW-1185">Reference proteome</keyword>
<evidence type="ECO:0000313" key="1">
    <source>
        <dbReference type="EMBL" id="ARN19272.1"/>
    </source>
</evidence>
<reference evidence="1 2" key="1">
    <citation type="submission" date="2016-04" db="EMBL/GenBank/DDBJ databases">
        <title>Complete genome sequence of natural rubber-degrading, novel Gram-negative bacterium, Rhizobacter gummiphilus strain NS21.</title>
        <authorList>
            <person name="Tabata M."/>
            <person name="Kasai D."/>
            <person name="Fukuda M."/>
        </authorList>
    </citation>
    <scope>NUCLEOTIDE SEQUENCE [LARGE SCALE GENOMIC DNA]</scope>
    <source>
        <strain evidence="1 2">NS21</strain>
    </source>
</reference>
<protein>
    <submittedName>
        <fullName evidence="1">Uncharacterized protein</fullName>
    </submittedName>
</protein>
<accession>A0A1W6L4X9</accession>
<evidence type="ECO:0000313" key="2">
    <source>
        <dbReference type="Proteomes" id="UP000193427"/>
    </source>
</evidence>